<organism evidence="1 2">
    <name type="scientific">Meganyctiphanes norvegica</name>
    <name type="common">Northern krill</name>
    <name type="synonym">Thysanopoda norvegica</name>
    <dbReference type="NCBI Taxonomy" id="48144"/>
    <lineage>
        <taxon>Eukaryota</taxon>
        <taxon>Metazoa</taxon>
        <taxon>Ecdysozoa</taxon>
        <taxon>Arthropoda</taxon>
        <taxon>Crustacea</taxon>
        <taxon>Multicrustacea</taxon>
        <taxon>Malacostraca</taxon>
        <taxon>Eumalacostraca</taxon>
        <taxon>Eucarida</taxon>
        <taxon>Euphausiacea</taxon>
        <taxon>Euphausiidae</taxon>
        <taxon>Meganyctiphanes</taxon>
    </lineage>
</organism>
<dbReference type="AlphaFoldDB" id="A0AAV2QHK4"/>
<evidence type="ECO:0000313" key="2">
    <source>
        <dbReference type="Proteomes" id="UP001497623"/>
    </source>
</evidence>
<evidence type="ECO:0000313" key="1">
    <source>
        <dbReference type="EMBL" id="CAL4086797.1"/>
    </source>
</evidence>
<feature type="non-terminal residue" evidence="1">
    <location>
        <position position="1"/>
    </location>
</feature>
<accession>A0AAV2QHK4</accession>
<gene>
    <name evidence="1" type="ORF">MNOR_LOCUS13086</name>
</gene>
<comment type="caution">
    <text evidence="1">The sequence shown here is derived from an EMBL/GenBank/DDBJ whole genome shotgun (WGS) entry which is preliminary data.</text>
</comment>
<dbReference type="Proteomes" id="UP001497623">
    <property type="component" value="Unassembled WGS sequence"/>
</dbReference>
<keyword evidence="2" id="KW-1185">Reference proteome</keyword>
<sequence length="486" mass="54895">DGARMASAVFEEPDWQITMFEWSVPDWKIILFEENIGIVQPQAVSNQMMKIRILDSNGSQQTPPRDQKDNSDTLLKQVKQILKDEQIANGDQNSCPQVIMIVPDDIVSTVGDLANLLPTLGLPSSLENVSVLTLHTEENQQPKQDMQERTEIVREQNFSLVQLDGDQLAEFPSKAVEICDPSKTILANHAELKNVTKEQSYNEYCEINDMSQIPKIKMNDLNTKLQEINTNKFIIGNDNNILQSKEIKAKTRNQLYVRDKEDNGDNMIKENKVPYENETPHTGSRNVVKDGTNICENSSISPAIPNLPQLTQGGMFVLKRNNTDTPQNLSLKTNNDIEVQHYLGNQEFKDANSSQALKNTESEYEIQSIVLVENAVFDTEDTLIIHENLEFPPENTEIMQKGTHLIREVSIQPSNSYQGEDNISKVSIPNYVERQQKVEYDDESSRVIGHESSSMISIDEVSQAIEVVTSDNNCDGSQVIYTFTLM</sequence>
<dbReference type="EMBL" id="CAXKWB010007371">
    <property type="protein sequence ID" value="CAL4086797.1"/>
    <property type="molecule type" value="Genomic_DNA"/>
</dbReference>
<name>A0AAV2QHK4_MEGNR</name>
<protein>
    <submittedName>
        <fullName evidence="1">Uncharacterized protein</fullName>
    </submittedName>
</protein>
<feature type="non-terminal residue" evidence="1">
    <location>
        <position position="486"/>
    </location>
</feature>
<reference evidence="1 2" key="1">
    <citation type="submission" date="2024-05" db="EMBL/GenBank/DDBJ databases">
        <authorList>
            <person name="Wallberg A."/>
        </authorList>
    </citation>
    <scope>NUCLEOTIDE SEQUENCE [LARGE SCALE GENOMIC DNA]</scope>
</reference>
<proteinExistence type="predicted"/>